<organism evidence="2 3">
    <name type="scientific">Ruegeria atlantica</name>
    <dbReference type="NCBI Taxonomy" id="81569"/>
    <lineage>
        <taxon>Bacteria</taxon>
        <taxon>Pseudomonadati</taxon>
        <taxon>Pseudomonadota</taxon>
        <taxon>Alphaproteobacteria</taxon>
        <taxon>Rhodobacterales</taxon>
        <taxon>Roseobacteraceae</taxon>
        <taxon>Ruegeria</taxon>
    </lineage>
</organism>
<dbReference type="AlphaFoldDB" id="A0A0N7LQD7"/>
<dbReference type="Proteomes" id="UP000050783">
    <property type="component" value="Unassembled WGS sequence"/>
</dbReference>
<dbReference type="OrthoDB" id="277040at2"/>
<keyword evidence="1" id="KW-0472">Membrane</keyword>
<proteinExistence type="predicted"/>
<evidence type="ECO:0000256" key="1">
    <source>
        <dbReference type="SAM" id="Phobius"/>
    </source>
</evidence>
<sequence>MMWTRMVSMLPLRFISRIGEYSKTWVLVGSSLVSLAFGASQSIADLVSPYGGETAPNFVELSVQPDHVRVLLEVDLNDYPIFVIPDDGSGTSLAERTGRNLQIWADEEELTSTTNTIDVRPRISRQTASSAQYRPRPRSENVVYVDMEFPFNGKPERITFIPPLSTDGIPLASLGVVAEHLGVPVTDYRYLSQAETMLPDWDDPWFTKFENPNLTRHHKSPMMSFLAMEPRVVRHEIILRLTDLETWADLDFEGAERLTPDDVARIKSGVSDFLATRNPLAVDGKPVKPETVQVSRIEVGAEGLRVLPDEAEANRKTMLLGVVLSYPVATLPHRVDLAWELFPDGLDVIPITLSDPAGAIPSQIYASDSAVSWNNHLTTWKNPKTSPVVVKVAGVTQVPPIAFGLGFLCLICAYYSLQRTNGQRLILLGLTGAFGAAAIVTYSLNNLSTTPEPDEIATRQIVGGLLTNIGTTMLETRDDNAVAAMEPYVEALNREKVQAEIHRGLSVTLPFGAMARVEAISDLNVESFAPGEERNQHQVLANWTARVSGGHWGHLHRQTVSYRGLLDVSRHGDHWMLDDLTIISAKTGG</sequence>
<keyword evidence="1" id="KW-1133">Transmembrane helix</keyword>
<dbReference type="RefSeq" id="WP_145974925.1">
    <property type="nucleotide sequence ID" value="NZ_CYPU01000033.1"/>
</dbReference>
<feature type="transmembrane region" description="Helical" evidence="1">
    <location>
        <begin position="398"/>
        <end position="417"/>
    </location>
</feature>
<evidence type="ECO:0000313" key="2">
    <source>
        <dbReference type="EMBL" id="CUH47732.1"/>
    </source>
</evidence>
<feature type="transmembrane region" description="Helical" evidence="1">
    <location>
        <begin position="424"/>
        <end position="444"/>
    </location>
</feature>
<name>A0A0N7LQD7_9RHOB</name>
<reference evidence="2 3" key="1">
    <citation type="submission" date="2015-09" db="EMBL/GenBank/DDBJ databases">
        <authorList>
            <consortium name="Swine Surveillance"/>
        </authorList>
    </citation>
    <scope>NUCLEOTIDE SEQUENCE [LARGE SCALE GENOMIC DNA]</scope>
    <source>
        <strain evidence="2 3">CECT 4292</strain>
    </source>
</reference>
<dbReference type="STRING" id="81569.RUM4293_00924"/>
<gene>
    <name evidence="2" type="ORF">RUA4292_01906</name>
</gene>
<dbReference type="GeneID" id="55493131"/>
<protein>
    <submittedName>
        <fullName evidence="2">Uncharacterized protein</fullName>
    </submittedName>
</protein>
<dbReference type="EMBL" id="CYPU01000033">
    <property type="protein sequence ID" value="CUH47732.1"/>
    <property type="molecule type" value="Genomic_DNA"/>
</dbReference>
<keyword evidence="1" id="KW-0812">Transmembrane</keyword>
<evidence type="ECO:0000313" key="3">
    <source>
        <dbReference type="Proteomes" id="UP000050783"/>
    </source>
</evidence>
<accession>A0A0N7LQD7</accession>